<comment type="caution">
    <text evidence="8">The sequence shown here is derived from an EMBL/GenBank/DDBJ whole genome shotgun (WGS) entry which is preliminary data.</text>
</comment>
<dbReference type="Proteomes" id="UP000835052">
    <property type="component" value="Unassembled WGS sequence"/>
</dbReference>
<gene>
    <name evidence="8" type="ORF">CAUJ_LOCUS15667</name>
</gene>
<keyword evidence="5" id="KW-0067">ATP-binding</keyword>
<dbReference type="InterPro" id="IPR047916">
    <property type="entry name" value="TTBK_Asator-like_STKc"/>
</dbReference>
<keyword evidence="3" id="KW-0547">Nucleotide-binding</keyword>
<evidence type="ECO:0000259" key="7">
    <source>
        <dbReference type="PROSITE" id="PS50011"/>
    </source>
</evidence>
<dbReference type="PANTHER" id="PTHR11909">
    <property type="entry name" value="CASEIN KINASE-RELATED"/>
    <property type="match status" value="1"/>
</dbReference>
<dbReference type="InterPro" id="IPR000719">
    <property type="entry name" value="Prot_kinase_dom"/>
</dbReference>
<dbReference type="PROSITE" id="PS50011">
    <property type="entry name" value="PROTEIN_KINASE_DOM"/>
    <property type="match status" value="1"/>
</dbReference>
<dbReference type="SUPFAM" id="SSF56112">
    <property type="entry name" value="Protein kinase-like (PK-like)"/>
    <property type="match status" value="1"/>
</dbReference>
<evidence type="ECO:0000313" key="8">
    <source>
        <dbReference type="EMBL" id="CAD6199768.1"/>
    </source>
</evidence>
<dbReference type="Gene3D" id="1.10.510.10">
    <property type="entry name" value="Transferase(Phosphotransferase) domain 1"/>
    <property type="match status" value="1"/>
</dbReference>
<evidence type="ECO:0000256" key="2">
    <source>
        <dbReference type="ARBA" id="ARBA00022679"/>
    </source>
</evidence>
<feature type="domain" description="Protein kinase" evidence="7">
    <location>
        <begin position="48"/>
        <end position="317"/>
    </location>
</feature>
<dbReference type="InterPro" id="IPR050235">
    <property type="entry name" value="CK1_Ser-Thr_kinase"/>
</dbReference>
<accession>A0A8S1HY28</accession>
<keyword evidence="4" id="KW-0418">Kinase</keyword>
<feature type="compositionally biased region" description="Basic and acidic residues" evidence="6">
    <location>
        <begin position="365"/>
        <end position="389"/>
    </location>
</feature>
<evidence type="ECO:0000256" key="1">
    <source>
        <dbReference type="ARBA" id="ARBA00022527"/>
    </source>
</evidence>
<dbReference type="InterPro" id="IPR011009">
    <property type="entry name" value="Kinase-like_dom_sf"/>
</dbReference>
<dbReference type="SMART" id="SM00220">
    <property type="entry name" value="S_TKc"/>
    <property type="match status" value="1"/>
</dbReference>
<dbReference type="CDD" id="cd14017">
    <property type="entry name" value="STKc_TTBK"/>
    <property type="match status" value="1"/>
</dbReference>
<dbReference type="OrthoDB" id="5979581at2759"/>
<dbReference type="GO" id="GO:0005524">
    <property type="term" value="F:ATP binding"/>
    <property type="evidence" value="ECO:0007669"/>
    <property type="project" value="UniProtKB-KW"/>
</dbReference>
<dbReference type="EMBL" id="CAJGYM010000202">
    <property type="protein sequence ID" value="CAD6199768.1"/>
    <property type="molecule type" value="Genomic_DNA"/>
</dbReference>
<evidence type="ECO:0000256" key="6">
    <source>
        <dbReference type="SAM" id="MobiDB-lite"/>
    </source>
</evidence>
<proteinExistence type="predicted"/>
<feature type="compositionally biased region" description="Basic and acidic residues" evidence="6">
    <location>
        <begin position="335"/>
        <end position="352"/>
    </location>
</feature>
<name>A0A8S1HY28_9PELO</name>
<organism evidence="8 9">
    <name type="scientific">Caenorhabditis auriculariae</name>
    <dbReference type="NCBI Taxonomy" id="2777116"/>
    <lineage>
        <taxon>Eukaryota</taxon>
        <taxon>Metazoa</taxon>
        <taxon>Ecdysozoa</taxon>
        <taxon>Nematoda</taxon>
        <taxon>Chromadorea</taxon>
        <taxon>Rhabditida</taxon>
        <taxon>Rhabditina</taxon>
        <taxon>Rhabditomorpha</taxon>
        <taxon>Rhabditoidea</taxon>
        <taxon>Rhabditidae</taxon>
        <taxon>Peloderinae</taxon>
        <taxon>Caenorhabditis</taxon>
    </lineage>
</organism>
<dbReference type="Pfam" id="PF00069">
    <property type="entry name" value="Pkinase"/>
    <property type="match status" value="1"/>
</dbReference>
<keyword evidence="1" id="KW-0723">Serine/threonine-protein kinase</keyword>
<dbReference type="FunFam" id="1.10.510.10:FF:000855">
    <property type="entry name" value="Protein kinase"/>
    <property type="match status" value="1"/>
</dbReference>
<reference evidence="8" key="1">
    <citation type="submission" date="2020-10" db="EMBL/GenBank/DDBJ databases">
        <authorList>
            <person name="Kikuchi T."/>
        </authorList>
    </citation>
    <scope>NUCLEOTIDE SEQUENCE</scope>
    <source>
        <strain evidence="8">NKZ352</strain>
    </source>
</reference>
<dbReference type="AlphaFoldDB" id="A0A8S1HY28"/>
<keyword evidence="2" id="KW-0808">Transferase</keyword>
<keyword evidence="9" id="KW-1185">Reference proteome</keyword>
<dbReference type="GO" id="GO:0004674">
    <property type="term" value="F:protein serine/threonine kinase activity"/>
    <property type="evidence" value="ECO:0007669"/>
    <property type="project" value="UniProtKB-KW"/>
</dbReference>
<evidence type="ECO:0000256" key="4">
    <source>
        <dbReference type="ARBA" id="ARBA00022777"/>
    </source>
</evidence>
<evidence type="ECO:0000256" key="5">
    <source>
        <dbReference type="ARBA" id="ARBA00022840"/>
    </source>
</evidence>
<evidence type="ECO:0000256" key="3">
    <source>
        <dbReference type="ARBA" id="ARBA00022741"/>
    </source>
</evidence>
<sequence length="389" mass="44213">MKAEISYQREVNLFLFRWSLAKRLLLPAMAQPLQPVKINVGDKIRDQFIVKKKIGEGACGQVFLVDAGGNKGRAAMKIEPLMKCKDDEILKMEIFVLKKLQNSRHVCRLLGSGKTDTYTFLVMSLLGKEVADVRRRLPGRKMSAPSTIRIFIQITKGLQDIHEAGFVHRDVKPSNMAMGLKNEQVVYVFDFGLARQIMINEGGKLKLREPRSKTVFRGTVRYCSVNVHLHKEQGRHDDLYGALFSMIECHTGSLPWKGMPRKEAGKKKEKVSDVDLCKGCPKSFLEIAQALRKLKYQDTPPYKTFMEKLKGDMPPKLKMTDPFEWNKANALGEAENEKSDRDHAERAEKDADQCTMNEVDESVVTEDRNTNESSKDPEEYGKEDTLEGL</sequence>
<protein>
    <recommendedName>
        <fullName evidence="7">Protein kinase domain-containing protein</fullName>
    </recommendedName>
</protein>
<feature type="region of interest" description="Disordered" evidence="6">
    <location>
        <begin position="330"/>
        <end position="389"/>
    </location>
</feature>
<evidence type="ECO:0000313" key="9">
    <source>
        <dbReference type="Proteomes" id="UP000835052"/>
    </source>
</evidence>